<evidence type="ECO:0000256" key="1">
    <source>
        <dbReference type="ARBA" id="ARBA00004141"/>
    </source>
</evidence>
<dbReference type="Gene3D" id="1.10.287.70">
    <property type="match status" value="1"/>
</dbReference>
<organism evidence="11 12">
    <name type="scientific">Pocillopora meandrina</name>
    <dbReference type="NCBI Taxonomy" id="46732"/>
    <lineage>
        <taxon>Eukaryota</taxon>
        <taxon>Metazoa</taxon>
        <taxon>Cnidaria</taxon>
        <taxon>Anthozoa</taxon>
        <taxon>Hexacorallia</taxon>
        <taxon>Scleractinia</taxon>
        <taxon>Astrocoeniina</taxon>
        <taxon>Pocilloporidae</taxon>
        <taxon>Pocillopora</taxon>
    </lineage>
</organism>
<dbReference type="EMBL" id="CALNXJ010000011">
    <property type="protein sequence ID" value="CAH3108988.1"/>
    <property type="molecule type" value="Genomic_DNA"/>
</dbReference>
<dbReference type="GO" id="GO:0008076">
    <property type="term" value="C:voltage-gated potassium channel complex"/>
    <property type="evidence" value="ECO:0007669"/>
    <property type="project" value="InterPro"/>
</dbReference>
<dbReference type="PANTHER" id="PTHR11537:SF252">
    <property type="entry name" value="POTASSIUM VOLTAGE-GATED CHANNEL PROTEIN SHAW"/>
    <property type="match status" value="1"/>
</dbReference>
<dbReference type="InterPro" id="IPR028325">
    <property type="entry name" value="VG_K_chnl"/>
</dbReference>
<dbReference type="Pfam" id="PF07885">
    <property type="entry name" value="Ion_trans_2"/>
    <property type="match status" value="1"/>
</dbReference>
<dbReference type="PRINTS" id="PR00169">
    <property type="entry name" value="KCHANNEL"/>
</dbReference>
<keyword evidence="5" id="KW-0406">Ion transport</keyword>
<keyword evidence="3 8" id="KW-0812">Transmembrane</keyword>
<evidence type="ECO:0000256" key="6">
    <source>
        <dbReference type="ARBA" id="ARBA00023136"/>
    </source>
</evidence>
<keyword evidence="7" id="KW-0407">Ion channel</keyword>
<dbReference type="InterPro" id="IPR013099">
    <property type="entry name" value="K_chnl_dom"/>
</dbReference>
<evidence type="ECO:0000259" key="10">
    <source>
        <dbReference type="Pfam" id="PF07885"/>
    </source>
</evidence>
<evidence type="ECO:0000256" key="8">
    <source>
        <dbReference type="SAM" id="Phobius"/>
    </source>
</evidence>
<evidence type="ECO:0000256" key="9">
    <source>
        <dbReference type="SAM" id="SignalP"/>
    </source>
</evidence>
<reference evidence="11 12" key="1">
    <citation type="submission" date="2022-05" db="EMBL/GenBank/DDBJ databases">
        <authorList>
            <consortium name="Genoscope - CEA"/>
            <person name="William W."/>
        </authorList>
    </citation>
    <scope>NUCLEOTIDE SEQUENCE [LARGE SCALE GENOMIC DNA]</scope>
</reference>
<evidence type="ECO:0000313" key="12">
    <source>
        <dbReference type="Proteomes" id="UP001159428"/>
    </source>
</evidence>
<dbReference type="SUPFAM" id="SSF53850">
    <property type="entry name" value="Periplasmic binding protein-like II"/>
    <property type="match status" value="1"/>
</dbReference>
<comment type="subcellular location">
    <subcellularLocation>
        <location evidence="1">Membrane</location>
        <topology evidence="1">Multi-pass membrane protein</topology>
    </subcellularLocation>
</comment>
<proteinExistence type="predicted"/>
<feature type="signal peptide" evidence="9">
    <location>
        <begin position="1"/>
        <end position="24"/>
    </location>
</feature>
<keyword evidence="6 8" id="KW-0472">Membrane</keyword>
<dbReference type="SUPFAM" id="SSF81324">
    <property type="entry name" value="Voltage-gated potassium channels"/>
    <property type="match status" value="1"/>
</dbReference>
<evidence type="ECO:0000256" key="4">
    <source>
        <dbReference type="ARBA" id="ARBA00022989"/>
    </source>
</evidence>
<dbReference type="GO" id="GO:0005251">
    <property type="term" value="F:delayed rectifier potassium channel activity"/>
    <property type="evidence" value="ECO:0007669"/>
    <property type="project" value="TreeGrafter"/>
</dbReference>
<feature type="transmembrane region" description="Helical" evidence="8">
    <location>
        <begin position="167"/>
        <end position="188"/>
    </location>
</feature>
<dbReference type="GO" id="GO:0015276">
    <property type="term" value="F:ligand-gated monoatomic ion channel activity"/>
    <property type="evidence" value="ECO:0007669"/>
    <property type="project" value="InterPro"/>
</dbReference>
<name>A0AAU9WEC0_9CNID</name>
<keyword evidence="4 8" id="KW-1133">Transmembrane helix</keyword>
<feature type="transmembrane region" description="Helical" evidence="8">
    <location>
        <begin position="236"/>
        <end position="259"/>
    </location>
</feature>
<gene>
    <name evidence="11" type="ORF">PMEA_00002791</name>
</gene>
<dbReference type="Gene3D" id="3.40.190.10">
    <property type="entry name" value="Periplasmic binding protein-like II"/>
    <property type="match status" value="1"/>
</dbReference>
<accession>A0AAU9WEC0</accession>
<evidence type="ECO:0000256" key="2">
    <source>
        <dbReference type="ARBA" id="ARBA00022448"/>
    </source>
</evidence>
<dbReference type="GO" id="GO:0001508">
    <property type="term" value="P:action potential"/>
    <property type="evidence" value="ECO:0007669"/>
    <property type="project" value="TreeGrafter"/>
</dbReference>
<evidence type="ECO:0000256" key="5">
    <source>
        <dbReference type="ARBA" id="ARBA00023065"/>
    </source>
</evidence>
<evidence type="ECO:0000313" key="11">
    <source>
        <dbReference type="EMBL" id="CAH3108988.1"/>
    </source>
</evidence>
<dbReference type="AlphaFoldDB" id="A0AAU9WEC0"/>
<feature type="transmembrane region" description="Helical" evidence="8">
    <location>
        <begin position="407"/>
        <end position="429"/>
    </location>
</feature>
<keyword evidence="2" id="KW-0813">Transport</keyword>
<feature type="domain" description="Potassium channel" evidence="10">
    <location>
        <begin position="185"/>
        <end position="257"/>
    </location>
</feature>
<feature type="chain" id="PRO_5043762483" description="Potassium channel domain-containing protein" evidence="9">
    <location>
        <begin position="25"/>
        <end position="501"/>
    </location>
</feature>
<comment type="caution">
    <text evidence="11">The sequence shown here is derived from an EMBL/GenBank/DDBJ whole genome shotgun (WGS) entry which is preliminary data.</text>
</comment>
<dbReference type="PANTHER" id="PTHR11537">
    <property type="entry name" value="VOLTAGE-GATED POTASSIUM CHANNEL"/>
    <property type="match status" value="1"/>
</dbReference>
<protein>
    <recommendedName>
        <fullName evidence="10">Potassium channel domain-containing protein</fullName>
    </recommendedName>
</protein>
<keyword evidence="12" id="KW-1185">Reference proteome</keyword>
<evidence type="ECO:0000256" key="7">
    <source>
        <dbReference type="ARBA" id="ARBA00023303"/>
    </source>
</evidence>
<sequence>MNFKVQSTFAFITMAVLIWKPVYMNQNTPNAPRNACLLNGASLSVLVHPPMTTDYRDQNFKGILGDFFGEIIEKCFVEQCQISPKSFKITVFNSTASFVVSMKENNSDIAFPIMRPLKMFLTSDDYNGSRFRFEEFMKTPWYSLILDVKNFNSKANSIVFKTLGESVWPIVIFTLLIAGISGICVWALETYFNEEEFPRSFTKGTYEGFWWAFVSMTTVGYGDKTPKFVLGRMFGVLWILLGLVVIAMFTATATSAFSIDVDALARVTGQRIGVMSNTTARLEANKLGAKEVKEFASKQALLSALRKNEIEGIFMDKYMASYMLYKQNDSNFKVFKDYEEKIPYELAYRDSPLFRDAFERETCARNLLQKSFVDSYLMKYLKPVAAYNADSDAISPFSGENPYTRKFLLIIMGVFLGLLSIGLVAEVVIRIIKRRNKKVKNVAGEIDLKEVKVHNSKGHLKDIEDKVSQLVNEVGKLQAQLAAMSSSVNGTQFGGQHTPHF</sequence>
<keyword evidence="9" id="KW-0732">Signal</keyword>
<dbReference type="Proteomes" id="UP001159428">
    <property type="component" value="Unassembled WGS sequence"/>
</dbReference>
<evidence type="ECO:0000256" key="3">
    <source>
        <dbReference type="ARBA" id="ARBA00022692"/>
    </source>
</evidence>